<evidence type="ECO:0000313" key="4">
    <source>
        <dbReference type="Proteomes" id="UP000030765"/>
    </source>
</evidence>
<keyword evidence="4" id="KW-1185">Reference proteome</keyword>
<name>A0A084VG32_ANOSI</name>
<dbReference type="VEuPathDB" id="VectorBase:ASIC004098"/>
<feature type="region of interest" description="Disordered" evidence="1">
    <location>
        <begin position="1"/>
        <end position="22"/>
    </location>
</feature>
<reference evidence="3" key="2">
    <citation type="submission" date="2020-05" db="UniProtKB">
        <authorList>
            <consortium name="EnsemblMetazoa"/>
        </authorList>
    </citation>
    <scope>IDENTIFICATION</scope>
</reference>
<accession>A0A084VG32</accession>
<gene>
    <name evidence="2" type="ORF">ZHAS_00004098</name>
</gene>
<evidence type="ECO:0000313" key="3">
    <source>
        <dbReference type="EnsemblMetazoa" id="ASIC004098-PA"/>
    </source>
</evidence>
<sequence length="58" mass="6621">MAQPHPRSCPRRLSSEKTARNRTTCAAGKGVVACGRLWKKKRHKRTIRERSFPGVVYV</sequence>
<evidence type="ECO:0000256" key="1">
    <source>
        <dbReference type="SAM" id="MobiDB-lite"/>
    </source>
</evidence>
<dbReference type="EMBL" id="ATLV01012619">
    <property type="status" value="NOT_ANNOTATED_CDS"/>
    <property type="molecule type" value="Genomic_DNA"/>
</dbReference>
<evidence type="ECO:0000313" key="2">
    <source>
        <dbReference type="EMBL" id="KFB36926.1"/>
    </source>
</evidence>
<protein>
    <submittedName>
        <fullName evidence="2 3">Uncharacterized protein</fullName>
    </submittedName>
</protein>
<reference evidence="2 4" key="1">
    <citation type="journal article" date="2014" name="BMC Genomics">
        <title>Genome sequence of Anopheles sinensis provides insight into genetics basis of mosquito competence for malaria parasites.</title>
        <authorList>
            <person name="Zhou D."/>
            <person name="Zhang D."/>
            <person name="Ding G."/>
            <person name="Shi L."/>
            <person name="Hou Q."/>
            <person name="Ye Y."/>
            <person name="Xu Y."/>
            <person name="Zhou H."/>
            <person name="Xiong C."/>
            <person name="Li S."/>
            <person name="Yu J."/>
            <person name="Hong S."/>
            <person name="Yu X."/>
            <person name="Zou P."/>
            <person name="Chen C."/>
            <person name="Chang X."/>
            <person name="Wang W."/>
            <person name="Lv Y."/>
            <person name="Sun Y."/>
            <person name="Ma L."/>
            <person name="Shen B."/>
            <person name="Zhu C."/>
        </authorList>
    </citation>
    <scope>NUCLEOTIDE SEQUENCE [LARGE SCALE GENOMIC DNA]</scope>
</reference>
<proteinExistence type="predicted"/>
<organism evidence="2">
    <name type="scientific">Anopheles sinensis</name>
    <name type="common">Mosquito</name>
    <dbReference type="NCBI Taxonomy" id="74873"/>
    <lineage>
        <taxon>Eukaryota</taxon>
        <taxon>Metazoa</taxon>
        <taxon>Ecdysozoa</taxon>
        <taxon>Arthropoda</taxon>
        <taxon>Hexapoda</taxon>
        <taxon>Insecta</taxon>
        <taxon>Pterygota</taxon>
        <taxon>Neoptera</taxon>
        <taxon>Endopterygota</taxon>
        <taxon>Diptera</taxon>
        <taxon>Nematocera</taxon>
        <taxon>Culicoidea</taxon>
        <taxon>Culicidae</taxon>
        <taxon>Anophelinae</taxon>
        <taxon>Anopheles</taxon>
    </lineage>
</organism>
<dbReference type="Proteomes" id="UP000030765">
    <property type="component" value="Unassembled WGS sequence"/>
</dbReference>
<dbReference type="EMBL" id="KE524806">
    <property type="protein sequence ID" value="KFB36926.1"/>
    <property type="molecule type" value="Genomic_DNA"/>
</dbReference>
<dbReference type="EnsemblMetazoa" id="ASIC004098-RA">
    <property type="protein sequence ID" value="ASIC004098-PA"/>
    <property type="gene ID" value="ASIC004098"/>
</dbReference>
<dbReference type="AlphaFoldDB" id="A0A084VG32"/>